<evidence type="ECO:0000313" key="2">
    <source>
        <dbReference type="Proteomes" id="UP001187531"/>
    </source>
</evidence>
<comment type="caution">
    <text evidence="1">The sequence shown here is derived from an EMBL/GenBank/DDBJ whole genome shotgun (WGS) entry which is preliminary data.</text>
</comment>
<dbReference type="PANTHER" id="PTHR19446">
    <property type="entry name" value="REVERSE TRANSCRIPTASES"/>
    <property type="match status" value="1"/>
</dbReference>
<dbReference type="AlphaFoldDB" id="A0AA88IAD0"/>
<dbReference type="Proteomes" id="UP001187531">
    <property type="component" value="Unassembled WGS sequence"/>
</dbReference>
<sequence length="210" mass="22863">MEGHYSAVFSSVASDPKATRARSFSKPWTDPVKQLITAESLARSLTGLSGRKPGGLDGVTANHSKHGGLSLICLLTLFFNGFLNLRYVPDSLIEVCLVSIPKSNASDMASLSNHRPIALAAAISKLFGKCLYSLISPQIDSSHNQFGFKDGSSTEFCVFVLESVVQYFWLFSSPVFACVVDAKAAFNRLNLEKLLDNINTRVDRRIVGTL</sequence>
<name>A0AA88IAD0_ARTSF</name>
<evidence type="ECO:0000313" key="1">
    <source>
        <dbReference type="EMBL" id="KAK2717752.1"/>
    </source>
</evidence>
<gene>
    <name evidence="1" type="ORF">QYM36_006520</name>
</gene>
<keyword evidence="2" id="KW-1185">Reference proteome</keyword>
<proteinExistence type="predicted"/>
<organism evidence="1 2">
    <name type="scientific">Artemia franciscana</name>
    <name type="common">Brine shrimp</name>
    <name type="synonym">Artemia sanfranciscana</name>
    <dbReference type="NCBI Taxonomy" id="6661"/>
    <lineage>
        <taxon>Eukaryota</taxon>
        <taxon>Metazoa</taxon>
        <taxon>Ecdysozoa</taxon>
        <taxon>Arthropoda</taxon>
        <taxon>Crustacea</taxon>
        <taxon>Branchiopoda</taxon>
        <taxon>Anostraca</taxon>
        <taxon>Artemiidae</taxon>
        <taxon>Artemia</taxon>
    </lineage>
</organism>
<reference evidence="1" key="1">
    <citation type="submission" date="2023-07" db="EMBL/GenBank/DDBJ databases">
        <title>Chromosome-level genome assembly of Artemia franciscana.</title>
        <authorList>
            <person name="Jo E."/>
        </authorList>
    </citation>
    <scope>NUCLEOTIDE SEQUENCE</scope>
    <source>
        <tissue evidence="1">Whole body</tissue>
    </source>
</reference>
<protein>
    <recommendedName>
        <fullName evidence="3">Reverse transcriptase domain-containing protein</fullName>
    </recommendedName>
</protein>
<dbReference type="EMBL" id="JAVRJZ010000010">
    <property type="protein sequence ID" value="KAK2717752.1"/>
    <property type="molecule type" value="Genomic_DNA"/>
</dbReference>
<evidence type="ECO:0008006" key="3">
    <source>
        <dbReference type="Google" id="ProtNLM"/>
    </source>
</evidence>
<accession>A0AA88IAD0</accession>